<dbReference type="Gene3D" id="1.10.10.10">
    <property type="entry name" value="Winged helix-like DNA-binding domain superfamily/Winged helix DNA-binding domain"/>
    <property type="match status" value="1"/>
</dbReference>
<dbReference type="AlphaFoldDB" id="A0A846QS41"/>
<gene>
    <name evidence="2" type="ORF">GGQ74_001119</name>
</gene>
<dbReference type="PROSITE" id="PS50995">
    <property type="entry name" value="HTH_MARR_2"/>
    <property type="match status" value="1"/>
</dbReference>
<sequence length="148" mass="16718">MDRTDTLTSLLAEFLGRISSWEHHAVRDETLTLPQMHCIEILGTHGPMRMKELAERMGVTTGTLTVLADRMQRRTLVTRMQHETDRRGVVLAATDKGRAVFEHCRELHSQLVADMTADFTDEEMTTLCGLMARMTNRLRPQDGAAGHT</sequence>
<dbReference type="EMBL" id="JAATJA010000001">
    <property type="protein sequence ID" value="NJB67479.1"/>
    <property type="molecule type" value="Genomic_DNA"/>
</dbReference>
<reference evidence="2 3" key="1">
    <citation type="submission" date="2020-03" db="EMBL/GenBank/DDBJ databases">
        <title>Genomic Encyclopedia of Type Strains, Phase IV (KMG-IV): sequencing the most valuable type-strain genomes for metagenomic binning, comparative biology and taxonomic classification.</title>
        <authorList>
            <person name="Goeker M."/>
        </authorList>
    </citation>
    <scope>NUCLEOTIDE SEQUENCE [LARGE SCALE GENOMIC DNA]</scope>
    <source>
        <strain evidence="2 3">DSM 24233</strain>
    </source>
</reference>
<keyword evidence="3" id="KW-1185">Reference proteome</keyword>
<dbReference type="GO" id="GO:0003677">
    <property type="term" value="F:DNA binding"/>
    <property type="evidence" value="ECO:0007669"/>
    <property type="project" value="UniProtKB-KW"/>
</dbReference>
<dbReference type="InterPro" id="IPR036388">
    <property type="entry name" value="WH-like_DNA-bd_sf"/>
</dbReference>
<dbReference type="Pfam" id="PF01047">
    <property type="entry name" value="MarR"/>
    <property type="match status" value="1"/>
</dbReference>
<dbReference type="PRINTS" id="PR00598">
    <property type="entry name" value="HTHMARR"/>
</dbReference>
<dbReference type="InterPro" id="IPR000835">
    <property type="entry name" value="HTH_MarR-typ"/>
</dbReference>
<dbReference type="RefSeq" id="WP_167940532.1">
    <property type="nucleotide sequence ID" value="NZ_JAATJA010000001.1"/>
</dbReference>
<name>A0A846QS41_9BACT</name>
<evidence type="ECO:0000313" key="2">
    <source>
        <dbReference type="EMBL" id="NJB67479.1"/>
    </source>
</evidence>
<dbReference type="GO" id="GO:0006950">
    <property type="term" value="P:response to stress"/>
    <property type="evidence" value="ECO:0007669"/>
    <property type="project" value="TreeGrafter"/>
</dbReference>
<feature type="domain" description="HTH marR-type" evidence="1">
    <location>
        <begin position="4"/>
        <end position="136"/>
    </location>
</feature>
<dbReference type="PANTHER" id="PTHR33164">
    <property type="entry name" value="TRANSCRIPTIONAL REGULATOR, MARR FAMILY"/>
    <property type="match status" value="1"/>
</dbReference>
<organism evidence="2 3">
    <name type="scientific">Desulfobaculum xiamenense</name>
    <dbReference type="NCBI Taxonomy" id="995050"/>
    <lineage>
        <taxon>Bacteria</taxon>
        <taxon>Pseudomonadati</taxon>
        <taxon>Thermodesulfobacteriota</taxon>
        <taxon>Desulfovibrionia</taxon>
        <taxon>Desulfovibrionales</taxon>
        <taxon>Desulfovibrionaceae</taxon>
        <taxon>Desulfobaculum</taxon>
    </lineage>
</organism>
<evidence type="ECO:0000313" key="3">
    <source>
        <dbReference type="Proteomes" id="UP000580856"/>
    </source>
</evidence>
<dbReference type="Proteomes" id="UP000580856">
    <property type="component" value="Unassembled WGS sequence"/>
</dbReference>
<keyword evidence="2" id="KW-0238">DNA-binding</keyword>
<evidence type="ECO:0000259" key="1">
    <source>
        <dbReference type="PROSITE" id="PS50995"/>
    </source>
</evidence>
<dbReference type="InterPro" id="IPR036390">
    <property type="entry name" value="WH_DNA-bd_sf"/>
</dbReference>
<dbReference type="GO" id="GO:0003700">
    <property type="term" value="F:DNA-binding transcription factor activity"/>
    <property type="evidence" value="ECO:0007669"/>
    <property type="project" value="InterPro"/>
</dbReference>
<dbReference type="PANTHER" id="PTHR33164:SF87">
    <property type="entry name" value="MULTIPLE ANTIBIOTIC RESISTANCE PROTEIN MARR"/>
    <property type="match status" value="1"/>
</dbReference>
<protein>
    <submittedName>
        <fullName evidence="2">DNA-binding MarR family transcriptional regulator</fullName>
    </submittedName>
</protein>
<proteinExistence type="predicted"/>
<accession>A0A846QS41</accession>
<dbReference type="InterPro" id="IPR039422">
    <property type="entry name" value="MarR/SlyA-like"/>
</dbReference>
<dbReference type="SUPFAM" id="SSF46785">
    <property type="entry name" value="Winged helix' DNA-binding domain"/>
    <property type="match status" value="1"/>
</dbReference>
<comment type="caution">
    <text evidence="2">The sequence shown here is derived from an EMBL/GenBank/DDBJ whole genome shotgun (WGS) entry which is preliminary data.</text>
</comment>
<dbReference type="SMART" id="SM00347">
    <property type="entry name" value="HTH_MARR"/>
    <property type="match status" value="1"/>
</dbReference>